<name>A0A7G9W6K9_ALKCA</name>
<dbReference type="KEGG" id="acae:HYG86_05805"/>
<dbReference type="InterPro" id="IPR024227">
    <property type="entry name" value="DUF3795"/>
</dbReference>
<evidence type="ECO:0000313" key="1">
    <source>
        <dbReference type="EMBL" id="QNO14321.1"/>
    </source>
</evidence>
<keyword evidence="2" id="KW-1185">Reference proteome</keyword>
<dbReference type="Proteomes" id="UP000516160">
    <property type="component" value="Chromosome"/>
</dbReference>
<dbReference type="AlphaFoldDB" id="A0A7G9W6K9"/>
<reference evidence="1 2" key="1">
    <citation type="submission" date="2020-07" db="EMBL/GenBank/DDBJ databases">
        <title>Alkalicella. sp. LB2 genome.</title>
        <authorList>
            <person name="Postec A."/>
            <person name="Quemeneur M."/>
        </authorList>
    </citation>
    <scope>NUCLEOTIDE SEQUENCE [LARGE SCALE GENOMIC DNA]</scope>
    <source>
        <strain evidence="1 2">LB2</strain>
    </source>
</reference>
<dbReference type="Pfam" id="PF12663">
    <property type="entry name" value="DUF3788"/>
    <property type="match status" value="1"/>
</dbReference>
<proteinExistence type="predicted"/>
<evidence type="ECO:0000313" key="2">
    <source>
        <dbReference type="Proteomes" id="UP000516160"/>
    </source>
</evidence>
<sequence length="238" mass="27574">MLNKISEETMRFMRGKYRLDELSDGKNELKFRQGKKTILTINIHEDKFTFLVIFGRAEREKFVQERHNFSKYIQDYYDNSKTYHDGKWMFIDVTSLDVLDEIKRLIMIKKKPNRKPFPKENAVYGKCGHRCDLCIHFAGGTISDEFRKELEDRLTRVWNITDWSMRCSGCGTSGCHTNDELCDQLKCAKEKGCDTCVACKEYPCSNATAASSKIEAKSILADDVTWAILPFVPNQYGN</sequence>
<dbReference type="InterPro" id="IPR024265">
    <property type="entry name" value="DUF3788"/>
</dbReference>
<gene>
    <name evidence="1" type="ORF">HYG86_05805</name>
</gene>
<organism evidence="1 2">
    <name type="scientific">Alkalicella caledoniensis</name>
    <dbReference type="NCBI Taxonomy" id="2731377"/>
    <lineage>
        <taxon>Bacteria</taxon>
        <taxon>Bacillati</taxon>
        <taxon>Bacillota</taxon>
        <taxon>Clostridia</taxon>
        <taxon>Eubacteriales</taxon>
        <taxon>Proteinivoracaceae</taxon>
        <taxon>Alkalicella</taxon>
    </lineage>
</organism>
<protein>
    <submittedName>
        <fullName evidence="1">DUF3788 family protein</fullName>
    </submittedName>
</protein>
<dbReference type="EMBL" id="CP058559">
    <property type="protein sequence ID" value="QNO14321.1"/>
    <property type="molecule type" value="Genomic_DNA"/>
</dbReference>
<dbReference type="Pfam" id="PF12675">
    <property type="entry name" value="DUF3795"/>
    <property type="match status" value="1"/>
</dbReference>
<dbReference type="RefSeq" id="WP_213167977.1">
    <property type="nucleotide sequence ID" value="NZ_CP058559.1"/>
</dbReference>
<accession>A0A7G9W6K9</accession>